<dbReference type="Pfam" id="PF00899">
    <property type="entry name" value="ThiF"/>
    <property type="match status" value="1"/>
</dbReference>
<dbReference type="OrthoDB" id="10252231at2759"/>
<evidence type="ECO:0000256" key="2">
    <source>
        <dbReference type="ARBA" id="ARBA00004718"/>
    </source>
</evidence>
<gene>
    <name evidence="8" type="ORF">JKP88DRAFT_206741</name>
</gene>
<dbReference type="InterPro" id="IPR045886">
    <property type="entry name" value="ThiF/MoeB/HesA"/>
</dbReference>
<dbReference type="Proteomes" id="UP000664859">
    <property type="component" value="Unassembled WGS sequence"/>
</dbReference>
<comment type="caution">
    <text evidence="8">The sequence shown here is derived from an EMBL/GenBank/DDBJ whole genome shotgun (WGS) entry which is preliminary data.</text>
</comment>
<evidence type="ECO:0000256" key="5">
    <source>
        <dbReference type="ARBA" id="ARBA00023242"/>
    </source>
</evidence>
<sequence length="325" mass="35221">MAAADPSSDALNDQESELYDRQIRLWGVQAQKRMSSSKVLYAGFTGVCAEAAKNLVLAGIHATIQDHRAATYADLGTNFFLTAEDVGKNRAASCQARLQQLNNLAKVDAEERSLEELEDAYFKQFTCICLSGAPLHQQKRIDGICRSAGVFLYVVESFGFYGYLMLDLGQGFSYRKELGENKGLSDPIPVAFPSIEEAVGAPWSTLKNRWGPVSKVYALAQLMLEFEEKHGRRPGASDGDTMTSVAQQCLKRNGLPTDFIASDETAVLCAQAQVEINPVCAVLGGILGQEVIKALSQKGTPAHNVFLFDGTTSEGKVMLTPPAAK</sequence>
<dbReference type="GO" id="GO:0031510">
    <property type="term" value="C:SUMO activating enzyme complex"/>
    <property type="evidence" value="ECO:0007669"/>
    <property type="project" value="TreeGrafter"/>
</dbReference>
<evidence type="ECO:0000256" key="6">
    <source>
        <dbReference type="ARBA" id="ARBA00044354"/>
    </source>
</evidence>
<keyword evidence="9" id="KW-1185">Reference proteome</keyword>
<name>A0A836CJW8_9STRA</name>
<dbReference type="GO" id="GO:0005737">
    <property type="term" value="C:cytoplasm"/>
    <property type="evidence" value="ECO:0007669"/>
    <property type="project" value="TreeGrafter"/>
</dbReference>
<proteinExistence type="inferred from homology"/>
<feature type="domain" description="THIF-type NAD/FAD binding fold" evidence="7">
    <location>
        <begin position="19"/>
        <end position="318"/>
    </location>
</feature>
<dbReference type="PANTHER" id="PTHR10953:SF162">
    <property type="entry name" value="SUMO-ACTIVATING ENZYME SUBUNIT 1"/>
    <property type="match status" value="1"/>
</dbReference>
<dbReference type="GO" id="GO:0019948">
    <property type="term" value="F:SUMO activating enzyme activity"/>
    <property type="evidence" value="ECO:0007669"/>
    <property type="project" value="TreeGrafter"/>
</dbReference>
<evidence type="ECO:0000259" key="7">
    <source>
        <dbReference type="Pfam" id="PF00899"/>
    </source>
</evidence>
<dbReference type="InterPro" id="IPR000594">
    <property type="entry name" value="ThiF_NAD_FAD-bd"/>
</dbReference>
<evidence type="ECO:0000256" key="1">
    <source>
        <dbReference type="ARBA" id="ARBA00004123"/>
    </source>
</evidence>
<keyword evidence="5" id="KW-0539">Nucleus</keyword>
<keyword evidence="4" id="KW-0833">Ubl conjugation pathway</keyword>
<organism evidence="8 9">
    <name type="scientific">Tribonema minus</name>
    <dbReference type="NCBI Taxonomy" id="303371"/>
    <lineage>
        <taxon>Eukaryota</taxon>
        <taxon>Sar</taxon>
        <taxon>Stramenopiles</taxon>
        <taxon>Ochrophyta</taxon>
        <taxon>PX clade</taxon>
        <taxon>Xanthophyceae</taxon>
        <taxon>Tribonematales</taxon>
        <taxon>Tribonemataceae</taxon>
        <taxon>Tribonema</taxon>
    </lineage>
</organism>
<evidence type="ECO:0000313" key="8">
    <source>
        <dbReference type="EMBL" id="KAG5188169.1"/>
    </source>
</evidence>
<evidence type="ECO:0000256" key="3">
    <source>
        <dbReference type="ARBA" id="ARBA00005673"/>
    </source>
</evidence>
<comment type="similarity">
    <text evidence="3">Belongs to the ubiquitin-activating E1 family.</text>
</comment>
<comment type="subcellular location">
    <subcellularLocation>
        <location evidence="1">Nucleus</location>
    </subcellularLocation>
</comment>
<dbReference type="AlphaFoldDB" id="A0A836CJW8"/>
<dbReference type="PRINTS" id="PR01849">
    <property type="entry name" value="UBIQUITINACT"/>
</dbReference>
<evidence type="ECO:0000313" key="9">
    <source>
        <dbReference type="Proteomes" id="UP000664859"/>
    </source>
</evidence>
<reference evidence="8" key="1">
    <citation type="submission" date="2021-02" db="EMBL/GenBank/DDBJ databases">
        <title>First Annotated Genome of the Yellow-green Alga Tribonema minus.</title>
        <authorList>
            <person name="Mahan K.M."/>
        </authorList>
    </citation>
    <scope>NUCLEOTIDE SEQUENCE</scope>
    <source>
        <strain evidence="8">UTEX B ZZ1240</strain>
    </source>
</reference>
<dbReference type="InterPro" id="IPR035985">
    <property type="entry name" value="Ubiquitin-activating_enz"/>
</dbReference>
<dbReference type="GO" id="GO:0016925">
    <property type="term" value="P:protein sumoylation"/>
    <property type="evidence" value="ECO:0007669"/>
    <property type="project" value="TreeGrafter"/>
</dbReference>
<comment type="pathway">
    <text evidence="2">Protein modification; protein sumoylation.</text>
</comment>
<evidence type="ECO:0000256" key="4">
    <source>
        <dbReference type="ARBA" id="ARBA00022786"/>
    </source>
</evidence>
<protein>
    <recommendedName>
        <fullName evidence="6">Ubiquitin-like 1-activating enzyme E1A</fullName>
    </recommendedName>
</protein>
<dbReference type="SUPFAM" id="SSF69572">
    <property type="entry name" value="Activating enzymes of the ubiquitin-like proteins"/>
    <property type="match status" value="1"/>
</dbReference>
<dbReference type="Gene3D" id="3.40.50.720">
    <property type="entry name" value="NAD(P)-binding Rossmann-like Domain"/>
    <property type="match status" value="1"/>
</dbReference>
<dbReference type="InterPro" id="IPR000011">
    <property type="entry name" value="UBQ/SUMO-activ_enz_E1-like"/>
</dbReference>
<accession>A0A836CJW8</accession>
<dbReference type="PANTHER" id="PTHR10953">
    <property type="entry name" value="UBIQUITIN-ACTIVATING ENZYME E1"/>
    <property type="match status" value="1"/>
</dbReference>
<dbReference type="EMBL" id="JAFCMP010000075">
    <property type="protein sequence ID" value="KAG5188169.1"/>
    <property type="molecule type" value="Genomic_DNA"/>
</dbReference>